<geneLocation type="plasmid" evidence="1 2">
    <name>pRX1</name>
</geneLocation>
<evidence type="ECO:0000313" key="2">
    <source>
        <dbReference type="Proteomes" id="UP001626536"/>
    </source>
</evidence>
<keyword evidence="1" id="KW-0614">Plasmid</keyword>
<gene>
    <name evidence="1" type="ORF">RZS28_18650</name>
</gene>
<protein>
    <recommendedName>
        <fullName evidence="3">CobQ/CobB/MinD/ParA nucleotide binding domain-containing protein</fullName>
    </recommendedName>
</protein>
<reference evidence="1 2" key="1">
    <citation type="submission" date="2023-10" db="EMBL/GenBank/DDBJ databases">
        <title>Novel methanotroph of the genus Methylocapsa from a subarctic wetland.</title>
        <authorList>
            <person name="Belova S.E."/>
            <person name="Oshkin I.Y."/>
            <person name="Miroshnikov K."/>
            <person name="Dedysh S.N."/>
        </authorList>
    </citation>
    <scope>NUCLEOTIDE SEQUENCE [LARGE SCALE GENOMIC DNA]</scope>
    <source>
        <strain evidence="1 2">RX1</strain>
        <plasmid evidence="1 2">pRX1</plasmid>
    </source>
</reference>
<evidence type="ECO:0000313" key="1">
    <source>
        <dbReference type="EMBL" id="WOJ91749.1"/>
    </source>
</evidence>
<evidence type="ECO:0008006" key="3">
    <source>
        <dbReference type="Google" id="ProtNLM"/>
    </source>
</evidence>
<accession>A0ABZ0HWU8</accession>
<dbReference type="InterPro" id="IPR027417">
    <property type="entry name" value="P-loop_NTPase"/>
</dbReference>
<keyword evidence="2" id="KW-1185">Reference proteome</keyword>
<name>A0ABZ0HWU8_9HYPH</name>
<dbReference type="RefSeq" id="WP_318655177.1">
    <property type="nucleotide sequence ID" value="NZ_CP136863.1"/>
</dbReference>
<proteinExistence type="predicted"/>
<dbReference type="Proteomes" id="UP001626536">
    <property type="component" value="Plasmid pRX1"/>
</dbReference>
<sequence length="260" mass="28190">MNPIAEQATSFSAAAEAAPTIDLSTPKFVLPLGRGRSGKSLLARWLVERARSQRREVVVADADRITPSLSPYFQDALRLSGRSEPDVLAWFCAIGDRQIDERLSAVVDLGPGADTLDDLRKLGCLSVLADAQIRQIAIHVVGPNPADLSYLAYLDKLLPFATTIIVLNEALSDRSPETAFDQVIAHHLVTNAISRGAKTIRMPTLHRSSDIEVQRLSFAAAKAGLSPVGAARISPFTSEYTALWLQKMETNFAPVAHLLP</sequence>
<dbReference type="SUPFAM" id="SSF52540">
    <property type="entry name" value="P-loop containing nucleoside triphosphate hydrolases"/>
    <property type="match status" value="1"/>
</dbReference>
<dbReference type="EMBL" id="CP136863">
    <property type="protein sequence ID" value="WOJ91749.1"/>
    <property type="molecule type" value="Genomic_DNA"/>
</dbReference>
<organism evidence="1 2">
    <name type="scientific">Methylocapsa polymorpha</name>
    <dbReference type="NCBI Taxonomy" id="3080828"/>
    <lineage>
        <taxon>Bacteria</taxon>
        <taxon>Pseudomonadati</taxon>
        <taxon>Pseudomonadota</taxon>
        <taxon>Alphaproteobacteria</taxon>
        <taxon>Hyphomicrobiales</taxon>
        <taxon>Beijerinckiaceae</taxon>
        <taxon>Methylocapsa</taxon>
    </lineage>
</organism>